<keyword evidence="4" id="KW-1185">Reference proteome</keyword>
<sequence length="571" mass="63083">MADEDKAKAEKLAAAKKRVEQMKKAKAKKAGSTATKKDDAAADKAAPEASTSASKDPEPADEAPIDEDVEDSNPISPTHASPPSLAEQSKARSTSFRKASISGPLSPGTFSPEGETAPEIYRKHVSRIEELERENKRLAKESADAEKRWQKAEEELADLREADRDGGKEGGDTDSQVEKLKNELAAVQRQNSLLQSQLTRTGGNGGRHAASPSISMSGLPPVELEAQLLSKSTTIETMELEMSRLRAQVERLSVSASTPSEQITALEEKLARAEKAAALAQRELADLKRNLERTSEKAVKAGSERASAETKLRALEREAAEVGSARDELLKKAEALEKKVATLTTLHKEQDGRTQALRKDKERAEKEIGELLDKIERAEAENLRLRKKDAAEGGGDDEGVDELENEGRLRLERRIHELEAENTDLRRGIWHERRKEMQVGPEDAALASRFENVDLGLGSPAGAAQPRKSTAGGIGDFFTSGLNVLTGVGGDQHHHQHQHQHYHPHHDDLLEDSDMEFDEEEFRRAQEEEQKKRLERVKEIKRGLKNWEGWRLDLVENRRGGGEGIGEIFEV</sequence>
<feature type="compositionally biased region" description="Acidic residues" evidence="2">
    <location>
        <begin position="59"/>
        <end position="71"/>
    </location>
</feature>
<name>A0AAE0MDM6_9PEZI</name>
<keyword evidence="1" id="KW-0175">Coiled coil</keyword>
<protein>
    <recommendedName>
        <fullName evidence="5">M protein repeat protein</fullName>
    </recommendedName>
</protein>
<dbReference type="EMBL" id="JAUEPO010000003">
    <property type="protein sequence ID" value="KAK3327858.1"/>
    <property type="molecule type" value="Genomic_DNA"/>
</dbReference>
<feature type="compositionally biased region" description="Polar residues" evidence="2">
    <location>
        <begin position="188"/>
        <end position="201"/>
    </location>
</feature>
<feature type="compositionally biased region" description="Basic and acidic residues" evidence="2">
    <location>
        <begin position="1"/>
        <end position="23"/>
    </location>
</feature>
<accession>A0AAE0MDM6</accession>
<reference evidence="3" key="2">
    <citation type="submission" date="2023-06" db="EMBL/GenBank/DDBJ databases">
        <authorList>
            <consortium name="Lawrence Berkeley National Laboratory"/>
            <person name="Haridas S."/>
            <person name="Hensen N."/>
            <person name="Bonometti L."/>
            <person name="Westerberg I."/>
            <person name="Brannstrom I.O."/>
            <person name="Guillou S."/>
            <person name="Cros-Aarteil S."/>
            <person name="Calhoun S."/>
            <person name="Kuo A."/>
            <person name="Mondo S."/>
            <person name="Pangilinan J."/>
            <person name="Riley R."/>
            <person name="Labutti K."/>
            <person name="Andreopoulos B."/>
            <person name="Lipzen A."/>
            <person name="Chen C."/>
            <person name="Yanf M."/>
            <person name="Daum C."/>
            <person name="Ng V."/>
            <person name="Clum A."/>
            <person name="Steindorff A."/>
            <person name="Ohm R."/>
            <person name="Martin F."/>
            <person name="Silar P."/>
            <person name="Natvig D."/>
            <person name="Lalanne C."/>
            <person name="Gautier V."/>
            <person name="Ament-Velasquez S.L."/>
            <person name="Kruys A."/>
            <person name="Hutchinson M.I."/>
            <person name="Powell A.J."/>
            <person name="Barry K."/>
            <person name="Miller A.N."/>
            <person name="Grigoriev I.V."/>
            <person name="Debuchy R."/>
            <person name="Gladieux P."/>
            <person name="Thoren M.H."/>
            <person name="Johannesson H."/>
        </authorList>
    </citation>
    <scope>NUCLEOTIDE SEQUENCE</scope>
    <source>
        <strain evidence="3">SMH4131-1</strain>
    </source>
</reference>
<feature type="compositionally biased region" description="Basic and acidic residues" evidence="2">
    <location>
        <begin position="133"/>
        <end position="182"/>
    </location>
</feature>
<dbReference type="Proteomes" id="UP001286456">
    <property type="component" value="Unassembled WGS sequence"/>
</dbReference>
<feature type="region of interest" description="Disordered" evidence="2">
    <location>
        <begin position="133"/>
        <end position="218"/>
    </location>
</feature>
<feature type="coiled-coil region" evidence="1">
    <location>
        <begin position="235"/>
        <end position="428"/>
    </location>
</feature>
<dbReference type="AlphaFoldDB" id="A0AAE0MDM6"/>
<evidence type="ECO:0008006" key="5">
    <source>
        <dbReference type="Google" id="ProtNLM"/>
    </source>
</evidence>
<feature type="compositionally biased region" description="Basic and acidic residues" evidence="2">
    <location>
        <begin position="35"/>
        <end position="46"/>
    </location>
</feature>
<comment type="caution">
    <text evidence="3">The sequence shown here is derived from an EMBL/GenBank/DDBJ whole genome shotgun (WGS) entry which is preliminary data.</text>
</comment>
<evidence type="ECO:0000313" key="4">
    <source>
        <dbReference type="Proteomes" id="UP001286456"/>
    </source>
</evidence>
<proteinExistence type="predicted"/>
<organism evidence="3 4">
    <name type="scientific">Cercophora scortea</name>
    <dbReference type="NCBI Taxonomy" id="314031"/>
    <lineage>
        <taxon>Eukaryota</taxon>
        <taxon>Fungi</taxon>
        <taxon>Dikarya</taxon>
        <taxon>Ascomycota</taxon>
        <taxon>Pezizomycotina</taxon>
        <taxon>Sordariomycetes</taxon>
        <taxon>Sordariomycetidae</taxon>
        <taxon>Sordariales</taxon>
        <taxon>Lasiosphaeriaceae</taxon>
        <taxon>Cercophora</taxon>
    </lineage>
</organism>
<dbReference type="PANTHER" id="PTHR23159:SF31">
    <property type="entry name" value="CENTROSOME-ASSOCIATED PROTEIN CEP250 ISOFORM X1"/>
    <property type="match status" value="1"/>
</dbReference>
<evidence type="ECO:0000256" key="2">
    <source>
        <dbReference type="SAM" id="MobiDB-lite"/>
    </source>
</evidence>
<gene>
    <name evidence="3" type="ORF">B0T19DRAFT_422997</name>
</gene>
<evidence type="ECO:0000313" key="3">
    <source>
        <dbReference type="EMBL" id="KAK3327858.1"/>
    </source>
</evidence>
<evidence type="ECO:0000256" key="1">
    <source>
        <dbReference type="SAM" id="Coils"/>
    </source>
</evidence>
<reference evidence="3" key="1">
    <citation type="journal article" date="2023" name="Mol. Phylogenet. Evol.">
        <title>Genome-scale phylogeny and comparative genomics of the fungal order Sordariales.</title>
        <authorList>
            <person name="Hensen N."/>
            <person name="Bonometti L."/>
            <person name="Westerberg I."/>
            <person name="Brannstrom I.O."/>
            <person name="Guillou S."/>
            <person name="Cros-Aarteil S."/>
            <person name="Calhoun S."/>
            <person name="Haridas S."/>
            <person name="Kuo A."/>
            <person name="Mondo S."/>
            <person name="Pangilinan J."/>
            <person name="Riley R."/>
            <person name="LaButti K."/>
            <person name="Andreopoulos B."/>
            <person name="Lipzen A."/>
            <person name="Chen C."/>
            <person name="Yan M."/>
            <person name="Daum C."/>
            <person name="Ng V."/>
            <person name="Clum A."/>
            <person name="Steindorff A."/>
            <person name="Ohm R.A."/>
            <person name="Martin F."/>
            <person name="Silar P."/>
            <person name="Natvig D.O."/>
            <person name="Lalanne C."/>
            <person name="Gautier V."/>
            <person name="Ament-Velasquez S.L."/>
            <person name="Kruys A."/>
            <person name="Hutchinson M.I."/>
            <person name="Powell A.J."/>
            <person name="Barry K."/>
            <person name="Miller A.N."/>
            <person name="Grigoriev I.V."/>
            <person name="Debuchy R."/>
            <person name="Gladieux P."/>
            <person name="Hiltunen Thoren M."/>
            <person name="Johannesson H."/>
        </authorList>
    </citation>
    <scope>NUCLEOTIDE SEQUENCE</scope>
    <source>
        <strain evidence="3">SMH4131-1</strain>
    </source>
</reference>
<dbReference type="PANTHER" id="PTHR23159">
    <property type="entry name" value="CENTROSOMAL PROTEIN 2"/>
    <property type="match status" value="1"/>
</dbReference>
<feature type="region of interest" description="Disordered" evidence="2">
    <location>
        <begin position="1"/>
        <end position="121"/>
    </location>
</feature>